<dbReference type="AlphaFoldDB" id="A0AAF0WJX9"/>
<evidence type="ECO:0000313" key="3">
    <source>
        <dbReference type="Proteomes" id="UP000077755"/>
    </source>
</evidence>
<keyword evidence="3" id="KW-1185">Reference proteome</keyword>
<reference evidence="2" key="2">
    <citation type="submission" date="2022-03" db="EMBL/GenBank/DDBJ databases">
        <title>Draft title - Genomic analysis of global carrot germplasm unveils the trajectory of domestication and the origin of high carotenoid orange carrot.</title>
        <authorList>
            <person name="Iorizzo M."/>
            <person name="Ellison S."/>
            <person name="Senalik D."/>
            <person name="Macko-Podgorni A."/>
            <person name="Grzebelus D."/>
            <person name="Bostan H."/>
            <person name="Rolling W."/>
            <person name="Curaba J."/>
            <person name="Simon P."/>
        </authorList>
    </citation>
    <scope>NUCLEOTIDE SEQUENCE</scope>
    <source>
        <tissue evidence="2">Leaf</tissue>
    </source>
</reference>
<dbReference type="PANTHER" id="PTHR31642">
    <property type="entry name" value="TRICHOTHECENE 3-O-ACETYLTRANSFERASE"/>
    <property type="match status" value="1"/>
</dbReference>
<dbReference type="GO" id="GO:0016747">
    <property type="term" value="F:acyltransferase activity, transferring groups other than amino-acyl groups"/>
    <property type="evidence" value="ECO:0007669"/>
    <property type="project" value="TreeGrafter"/>
</dbReference>
<comment type="similarity">
    <text evidence="1">Belongs to the plant acyltransferase family.</text>
</comment>
<name>A0AAF0WJX9_DAUCS</name>
<dbReference type="Proteomes" id="UP000077755">
    <property type="component" value="Chromosome 2"/>
</dbReference>
<reference evidence="2" key="1">
    <citation type="journal article" date="2016" name="Nat. Genet.">
        <title>A high-quality carrot genome assembly provides new insights into carotenoid accumulation and asterid genome evolution.</title>
        <authorList>
            <person name="Iorizzo M."/>
            <person name="Ellison S."/>
            <person name="Senalik D."/>
            <person name="Zeng P."/>
            <person name="Satapoomin P."/>
            <person name="Huang J."/>
            <person name="Bowman M."/>
            <person name="Iovene M."/>
            <person name="Sanseverino W."/>
            <person name="Cavagnaro P."/>
            <person name="Yildiz M."/>
            <person name="Macko-Podgorni A."/>
            <person name="Moranska E."/>
            <person name="Grzebelus E."/>
            <person name="Grzebelus D."/>
            <person name="Ashrafi H."/>
            <person name="Zheng Z."/>
            <person name="Cheng S."/>
            <person name="Spooner D."/>
            <person name="Van Deynze A."/>
            <person name="Simon P."/>
        </authorList>
    </citation>
    <scope>NUCLEOTIDE SEQUENCE</scope>
    <source>
        <tissue evidence="2">Leaf</tissue>
    </source>
</reference>
<accession>A0AAF0WJX9</accession>
<organism evidence="2 3">
    <name type="scientific">Daucus carota subsp. sativus</name>
    <name type="common">Carrot</name>
    <dbReference type="NCBI Taxonomy" id="79200"/>
    <lineage>
        <taxon>Eukaryota</taxon>
        <taxon>Viridiplantae</taxon>
        <taxon>Streptophyta</taxon>
        <taxon>Embryophyta</taxon>
        <taxon>Tracheophyta</taxon>
        <taxon>Spermatophyta</taxon>
        <taxon>Magnoliopsida</taxon>
        <taxon>eudicotyledons</taxon>
        <taxon>Gunneridae</taxon>
        <taxon>Pentapetalae</taxon>
        <taxon>asterids</taxon>
        <taxon>campanulids</taxon>
        <taxon>Apiales</taxon>
        <taxon>Apiaceae</taxon>
        <taxon>Apioideae</taxon>
        <taxon>Scandiceae</taxon>
        <taxon>Daucinae</taxon>
        <taxon>Daucus</taxon>
        <taxon>Daucus sect. Daucus</taxon>
    </lineage>
</organism>
<dbReference type="Pfam" id="PF02458">
    <property type="entry name" value="Transferase"/>
    <property type="match status" value="1"/>
</dbReference>
<evidence type="ECO:0000256" key="1">
    <source>
        <dbReference type="ARBA" id="ARBA00009861"/>
    </source>
</evidence>
<evidence type="ECO:0000313" key="2">
    <source>
        <dbReference type="EMBL" id="WOG89440.1"/>
    </source>
</evidence>
<dbReference type="EMBL" id="CP093344">
    <property type="protein sequence ID" value="WOG89440.1"/>
    <property type="molecule type" value="Genomic_DNA"/>
</dbReference>
<protein>
    <submittedName>
        <fullName evidence="2">Uncharacterized protein</fullName>
    </submittedName>
</protein>
<dbReference type="InterPro" id="IPR050317">
    <property type="entry name" value="Plant_Fungal_Acyltransferase"/>
</dbReference>
<proteinExistence type="inferred from homology"/>
<sequence>MTRISSIRKRTVVSSRPVPSGKTCQLSVLDPIMEKNNVRVVLYYKNLVKIDGGGIMRKLTDSLAELLFNFPMITGRLGKMPEGHWIIKCNDAGVRFVEGEAEGNVEEWLRNVNREKELQLVHWEEMFHKPYFWSPLYIQNTEFKEGGLAIGLMSCSHLFADPICATMFLKAWTETTLGQTMTSPPFFHPLPPRRHANTNQTHRHHHELISRYKKLISSSPAPEPQCVTTVTLQFSHQMATACVAMHQGLTLTPFEALVALFWVAISQVKGSKSGLINMSICSDTRKALGLDKGFFGNCMIHNKVNFPSPLDHNESKVLKAGTTIKNAAKKMDHEGIMDLVEWLEHNNHESALLTYNLKFDDDLGRPIRAWYYIEPVVGEGQLIILPSPESGEDDLSRRVVMVTLPVYEAVKLCEEAVLMKFCPTIWMDGL</sequence>
<dbReference type="Gene3D" id="3.30.559.10">
    <property type="entry name" value="Chloramphenicol acetyltransferase-like domain"/>
    <property type="match status" value="2"/>
</dbReference>
<gene>
    <name evidence="2" type="ORF">DCAR_0208678</name>
</gene>
<dbReference type="InterPro" id="IPR023213">
    <property type="entry name" value="CAT-like_dom_sf"/>
</dbReference>
<dbReference type="PANTHER" id="PTHR31642:SF26">
    <property type="entry name" value="HXXXD-TYPE ACYL-TRANSFERASE FAMILY PROTEIN"/>
    <property type="match status" value="1"/>
</dbReference>